<dbReference type="PANTHER" id="PTHR13180">
    <property type="entry name" value="SMALL MEMBRANE PROTEIN-RELATED"/>
    <property type="match status" value="1"/>
</dbReference>
<evidence type="ECO:0000313" key="7">
    <source>
        <dbReference type="Ensembl" id="ENSOSIP00000024563.1"/>
    </source>
</evidence>
<accession>A0A8C7YCM8</accession>
<name>A0A8C7YCM8_9TELE</name>
<evidence type="ECO:0000256" key="5">
    <source>
        <dbReference type="ARBA" id="ARBA00023136"/>
    </source>
</evidence>
<protein>
    <recommendedName>
        <fullName evidence="9">Transmembrane protein 50A</fullName>
    </recommendedName>
</protein>
<keyword evidence="4 6" id="KW-1133">Transmembrane helix</keyword>
<dbReference type="GO" id="GO:0016020">
    <property type="term" value="C:membrane"/>
    <property type="evidence" value="ECO:0007669"/>
    <property type="project" value="UniProtKB-SubCell"/>
</dbReference>
<keyword evidence="3 6" id="KW-0812">Transmembrane</keyword>
<dbReference type="GeneTree" id="ENSGT01000000221581"/>
<evidence type="ECO:0000256" key="1">
    <source>
        <dbReference type="ARBA" id="ARBA00004141"/>
    </source>
</evidence>
<dbReference type="Pfam" id="PF05255">
    <property type="entry name" value="UPF0220"/>
    <property type="match status" value="1"/>
</dbReference>
<reference evidence="7" key="1">
    <citation type="submission" date="2025-08" db="UniProtKB">
        <authorList>
            <consortium name="Ensembl"/>
        </authorList>
    </citation>
    <scope>IDENTIFICATION</scope>
</reference>
<evidence type="ECO:0000256" key="6">
    <source>
        <dbReference type="SAM" id="Phobius"/>
    </source>
</evidence>
<reference evidence="7" key="2">
    <citation type="submission" date="2025-09" db="UniProtKB">
        <authorList>
            <consortium name="Ensembl"/>
        </authorList>
    </citation>
    <scope>IDENTIFICATION</scope>
</reference>
<evidence type="ECO:0000313" key="8">
    <source>
        <dbReference type="Proteomes" id="UP000694383"/>
    </source>
</evidence>
<dbReference type="InterPro" id="IPR007919">
    <property type="entry name" value="UPF0220"/>
</dbReference>
<dbReference type="AlphaFoldDB" id="A0A8C7YCM8"/>
<comment type="similarity">
    <text evidence="2">Belongs to the UPF0220 family.</text>
</comment>
<evidence type="ECO:0000256" key="2">
    <source>
        <dbReference type="ARBA" id="ARBA00005335"/>
    </source>
</evidence>
<evidence type="ECO:0008006" key="9">
    <source>
        <dbReference type="Google" id="ProtNLM"/>
    </source>
</evidence>
<keyword evidence="8" id="KW-1185">Reference proteome</keyword>
<organism evidence="7 8">
    <name type="scientific">Oryzias sinensis</name>
    <name type="common">Chinese medaka</name>
    <dbReference type="NCBI Taxonomy" id="183150"/>
    <lineage>
        <taxon>Eukaryota</taxon>
        <taxon>Metazoa</taxon>
        <taxon>Chordata</taxon>
        <taxon>Craniata</taxon>
        <taxon>Vertebrata</taxon>
        <taxon>Euteleostomi</taxon>
        <taxon>Actinopterygii</taxon>
        <taxon>Neopterygii</taxon>
        <taxon>Teleostei</taxon>
        <taxon>Neoteleostei</taxon>
        <taxon>Acanthomorphata</taxon>
        <taxon>Ovalentaria</taxon>
        <taxon>Atherinomorphae</taxon>
        <taxon>Beloniformes</taxon>
        <taxon>Adrianichthyidae</taxon>
        <taxon>Oryziinae</taxon>
        <taxon>Oryzias</taxon>
    </lineage>
</organism>
<dbReference type="Ensembl" id="ENSOSIT00000025928.1">
    <property type="protein sequence ID" value="ENSOSIP00000024563.1"/>
    <property type="gene ID" value="ENSOSIG00000012915.1"/>
</dbReference>
<proteinExistence type="inferred from homology"/>
<comment type="subcellular location">
    <subcellularLocation>
        <location evidence="1">Membrane</location>
        <topology evidence="1">Multi-pass membrane protein</topology>
    </subcellularLocation>
</comment>
<keyword evidence="5 6" id="KW-0472">Membrane</keyword>
<evidence type="ECO:0000256" key="4">
    <source>
        <dbReference type="ARBA" id="ARBA00022989"/>
    </source>
</evidence>
<dbReference type="Proteomes" id="UP000694383">
    <property type="component" value="Unplaced"/>
</dbReference>
<feature type="transmembrane region" description="Helical" evidence="6">
    <location>
        <begin position="25"/>
        <end position="49"/>
    </location>
</feature>
<sequence length="102" mass="11681">MSRTQLFSISECFSFTEFFWERRNIIASIAAGVVFFTGWWIIIDAAVIYPLEADFHRGCGVIYSCMGQTGTPLCIMILPFFPQNIFIFFSGLVFRFGCTTDF</sequence>
<evidence type="ECO:0000256" key="3">
    <source>
        <dbReference type="ARBA" id="ARBA00022692"/>
    </source>
</evidence>